<evidence type="ECO:0000313" key="9">
    <source>
        <dbReference type="Proteomes" id="UP000183376"/>
    </source>
</evidence>
<dbReference type="InterPro" id="IPR058245">
    <property type="entry name" value="NreC/VraR/RcsB-like_REC"/>
</dbReference>
<dbReference type="Gene3D" id="3.40.50.2300">
    <property type="match status" value="1"/>
</dbReference>
<protein>
    <submittedName>
        <fullName evidence="8">DNA-binding response regulator, NarL/FixJ family, contains REC and HTH domains</fullName>
    </submittedName>
</protein>
<dbReference type="EMBL" id="LT629701">
    <property type="protein sequence ID" value="SDN64148.1"/>
    <property type="molecule type" value="Genomic_DNA"/>
</dbReference>
<dbReference type="PROSITE" id="PS50043">
    <property type="entry name" value="HTH_LUXR_2"/>
    <property type="match status" value="1"/>
</dbReference>
<dbReference type="OrthoDB" id="9808843at2"/>
<keyword evidence="2" id="KW-0805">Transcription regulation</keyword>
<dbReference type="InterPro" id="IPR000792">
    <property type="entry name" value="Tscrpt_reg_LuxR_C"/>
</dbReference>
<dbReference type="SMART" id="SM00421">
    <property type="entry name" value="HTH_LUXR"/>
    <property type="match status" value="1"/>
</dbReference>
<dbReference type="GO" id="GO:0000160">
    <property type="term" value="P:phosphorelay signal transduction system"/>
    <property type="evidence" value="ECO:0007669"/>
    <property type="project" value="InterPro"/>
</dbReference>
<dbReference type="GO" id="GO:0006355">
    <property type="term" value="P:regulation of DNA-templated transcription"/>
    <property type="evidence" value="ECO:0007669"/>
    <property type="project" value="InterPro"/>
</dbReference>
<accession>A0A1H0D1Z4</accession>
<dbReference type="AlphaFoldDB" id="A0A1H0D1Z4"/>
<dbReference type="GO" id="GO:0003677">
    <property type="term" value="F:DNA binding"/>
    <property type="evidence" value="ECO:0007669"/>
    <property type="project" value="UniProtKB-KW"/>
</dbReference>
<evidence type="ECO:0000259" key="6">
    <source>
        <dbReference type="PROSITE" id="PS50043"/>
    </source>
</evidence>
<keyword evidence="1 5" id="KW-0597">Phosphoprotein</keyword>
<name>A0A1H0D1Z4_ALLAB</name>
<dbReference type="PANTHER" id="PTHR43214:SF24">
    <property type="entry name" value="TRANSCRIPTIONAL REGULATORY PROTEIN NARL-RELATED"/>
    <property type="match status" value="1"/>
</dbReference>
<dbReference type="SUPFAM" id="SSF52172">
    <property type="entry name" value="CheY-like"/>
    <property type="match status" value="1"/>
</dbReference>
<dbReference type="PROSITE" id="PS00622">
    <property type="entry name" value="HTH_LUXR_1"/>
    <property type="match status" value="1"/>
</dbReference>
<dbReference type="CDD" id="cd17535">
    <property type="entry name" value="REC_NarL-like"/>
    <property type="match status" value="1"/>
</dbReference>
<feature type="domain" description="HTH luxR-type" evidence="6">
    <location>
        <begin position="166"/>
        <end position="231"/>
    </location>
</feature>
<dbReference type="InterPro" id="IPR011006">
    <property type="entry name" value="CheY-like_superfamily"/>
</dbReference>
<evidence type="ECO:0000256" key="4">
    <source>
        <dbReference type="ARBA" id="ARBA00023163"/>
    </source>
</evidence>
<dbReference type="STRING" id="211114.SAMN04489726_7544"/>
<evidence type="ECO:0000313" key="8">
    <source>
        <dbReference type="EMBL" id="SDN64148.1"/>
    </source>
</evidence>
<dbReference type="SMART" id="SM00448">
    <property type="entry name" value="REC"/>
    <property type="match status" value="1"/>
</dbReference>
<evidence type="ECO:0000256" key="3">
    <source>
        <dbReference type="ARBA" id="ARBA00023125"/>
    </source>
</evidence>
<evidence type="ECO:0000256" key="5">
    <source>
        <dbReference type="PROSITE-ProRule" id="PRU00169"/>
    </source>
</evidence>
<sequence length="261" mass="27765">MSLHTPPPDLRPRELSCTCSREEPQDTRLRVLAVDRHPVVAEGLRACFGRHPDFAFVGAVGGGARVVDQVCAARPDVVLVDIDLGEVDGIEVIKAVLRTRLPVVVVVFSDNQARAGAALEAGAMGFVLKTAAPEELVSAVRQARSGVAAMPSQLLPVPGRMPRLRRQESRSVLSGRELDVLRLVAEGLTNAEIGRRLFVAETTVKTHLQRVFSKLHVSDRAAAVANALSNGLLVPGPEGFGGGLRVLDAEPVMTGARRSAS</sequence>
<dbReference type="RefSeq" id="WP_052407091.1">
    <property type="nucleotide sequence ID" value="NZ_JOEF01000004.1"/>
</dbReference>
<dbReference type="PROSITE" id="PS50110">
    <property type="entry name" value="RESPONSE_REGULATORY"/>
    <property type="match status" value="1"/>
</dbReference>
<organism evidence="8 9">
    <name type="scientific">Allokutzneria albata</name>
    <name type="common">Kibdelosporangium albatum</name>
    <dbReference type="NCBI Taxonomy" id="211114"/>
    <lineage>
        <taxon>Bacteria</taxon>
        <taxon>Bacillati</taxon>
        <taxon>Actinomycetota</taxon>
        <taxon>Actinomycetes</taxon>
        <taxon>Pseudonocardiales</taxon>
        <taxon>Pseudonocardiaceae</taxon>
        <taxon>Allokutzneria</taxon>
    </lineage>
</organism>
<keyword evidence="9" id="KW-1185">Reference proteome</keyword>
<dbReference type="PANTHER" id="PTHR43214">
    <property type="entry name" value="TWO-COMPONENT RESPONSE REGULATOR"/>
    <property type="match status" value="1"/>
</dbReference>
<keyword evidence="3 8" id="KW-0238">DNA-binding</keyword>
<dbReference type="eggNOG" id="COG2197">
    <property type="taxonomic scope" value="Bacteria"/>
</dbReference>
<dbReference type="Proteomes" id="UP000183376">
    <property type="component" value="Chromosome I"/>
</dbReference>
<reference evidence="8 9" key="1">
    <citation type="submission" date="2016-10" db="EMBL/GenBank/DDBJ databases">
        <authorList>
            <person name="de Groot N.N."/>
        </authorList>
    </citation>
    <scope>NUCLEOTIDE SEQUENCE [LARGE SCALE GENOMIC DNA]</scope>
    <source>
        <strain evidence="8 9">DSM 44149</strain>
    </source>
</reference>
<evidence type="ECO:0000256" key="1">
    <source>
        <dbReference type="ARBA" id="ARBA00022553"/>
    </source>
</evidence>
<feature type="modified residue" description="4-aspartylphosphate" evidence="5">
    <location>
        <position position="81"/>
    </location>
</feature>
<gene>
    <name evidence="8" type="ORF">SAMN04489726_7544</name>
</gene>
<dbReference type="InterPro" id="IPR039420">
    <property type="entry name" value="WalR-like"/>
</dbReference>
<dbReference type="PRINTS" id="PR00038">
    <property type="entry name" value="HTHLUXR"/>
</dbReference>
<dbReference type="InterPro" id="IPR016032">
    <property type="entry name" value="Sig_transdc_resp-reg_C-effctor"/>
</dbReference>
<evidence type="ECO:0000259" key="7">
    <source>
        <dbReference type="PROSITE" id="PS50110"/>
    </source>
</evidence>
<keyword evidence="4" id="KW-0804">Transcription</keyword>
<proteinExistence type="predicted"/>
<dbReference type="CDD" id="cd06170">
    <property type="entry name" value="LuxR_C_like"/>
    <property type="match status" value="1"/>
</dbReference>
<dbReference type="Pfam" id="PF00072">
    <property type="entry name" value="Response_reg"/>
    <property type="match status" value="1"/>
</dbReference>
<dbReference type="SUPFAM" id="SSF46894">
    <property type="entry name" value="C-terminal effector domain of the bipartite response regulators"/>
    <property type="match status" value="1"/>
</dbReference>
<dbReference type="Pfam" id="PF00196">
    <property type="entry name" value="GerE"/>
    <property type="match status" value="1"/>
</dbReference>
<dbReference type="InterPro" id="IPR001789">
    <property type="entry name" value="Sig_transdc_resp-reg_receiver"/>
</dbReference>
<feature type="domain" description="Response regulatory" evidence="7">
    <location>
        <begin position="30"/>
        <end position="144"/>
    </location>
</feature>
<evidence type="ECO:0000256" key="2">
    <source>
        <dbReference type="ARBA" id="ARBA00023015"/>
    </source>
</evidence>